<evidence type="ECO:0000256" key="5">
    <source>
        <dbReference type="SAM" id="MobiDB-lite"/>
    </source>
</evidence>
<comment type="subcellular location">
    <subcellularLocation>
        <location evidence="1">Endomembrane system</location>
    </subcellularLocation>
</comment>
<dbReference type="InterPro" id="IPR016024">
    <property type="entry name" value="ARM-type_fold"/>
</dbReference>
<name>A0A0G4G9J8_9ALVE</name>
<feature type="compositionally biased region" description="Basic and acidic residues" evidence="5">
    <location>
        <begin position="643"/>
        <end position="663"/>
    </location>
</feature>
<proteinExistence type="inferred from homology"/>
<dbReference type="GO" id="GO:0070772">
    <property type="term" value="C:PAS complex"/>
    <property type="evidence" value="ECO:0007669"/>
    <property type="project" value="InterPro"/>
</dbReference>
<keyword evidence="3" id="KW-0677">Repeat</keyword>
<dbReference type="Gene3D" id="1.25.10.10">
    <property type="entry name" value="Leucine-rich Repeat Variant"/>
    <property type="match status" value="2"/>
</dbReference>
<dbReference type="Pfam" id="PF11916">
    <property type="entry name" value="Vac14_Fig4_bd"/>
    <property type="match status" value="1"/>
</dbReference>
<dbReference type="GO" id="GO:0006661">
    <property type="term" value="P:phosphatidylinositol biosynthetic process"/>
    <property type="evidence" value="ECO:0007669"/>
    <property type="project" value="InterPro"/>
</dbReference>
<dbReference type="AlphaFoldDB" id="A0A0G4G9J8"/>
<evidence type="ECO:0000313" key="7">
    <source>
        <dbReference type="EMBL" id="CEM25371.1"/>
    </source>
</evidence>
<dbReference type="PANTHER" id="PTHR16023">
    <property type="entry name" value="TAX1 BINDING PROTEIN-RELATED"/>
    <property type="match status" value="1"/>
</dbReference>
<feature type="compositionally biased region" description="Basic and acidic residues" evidence="5">
    <location>
        <begin position="687"/>
        <end position="698"/>
    </location>
</feature>
<protein>
    <recommendedName>
        <fullName evidence="6">Vacuolar protein 14 C-terminal Fig4-binding domain-containing protein</fullName>
    </recommendedName>
</protein>
<dbReference type="VEuPathDB" id="CryptoDB:Cvel_20812"/>
<dbReference type="SUPFAM" id="SSF48371">
    <property type="entry name" value="ARM repeat"/>
    <property type="match status" value="1"/>
</dbReference>
<evidence type="ECO:0000259" key="6">
    <source>
        <dbReference type="Pfam" id="PF11916"/>
    </source>
</evidence>
<sequence length="751" mass="83348">MNPETSQVIAAPLLKALCDRQYEKRKNAAAEIETQFKNMLKQDNAVEKIRKLLKDFDRELISSSTSTMKKAGLIALASAAIGLEGHAEKFIDLIAPPIINCFQDPEGRVRYYACESMYNVAKVTRRHCLQHFNKIFDGLCKLFADMDMEVKNGAQYLDRLLKDVVAEGRQFDIASFLPLLKERVGNLNPFIRQLVISWIVLLDSIPDVGLLGHLPAFLDGLFQMLRDSNRDIRHAADSCLAEFLTQIREERGGDAGPVIKAVTPILVSLVANCGAEDTFLKLTSLVWLNSFVERAHTMASAAVPEGGEPAGSDEEDLYPLFLDGILQCVDDGEEEIDRIALVTHHRLMERVAADDGDSPQKQANFTGLVRILQRRLMQPGTSRKVACLAWLTLLIQKQPGLMGQMSGDLLGPVFSTLKQSDQEVVVAALQVIAQLAAVGDIFEAAASRLIRLFAEDRRMLESRGRLIFRQLCVHVDVKRLFLTTGKEIEQETDLEFAHQLVQTLNWILLTAKETRGFREELAQNKDPALIRALLVPWFNNPVASLALALWVGEFELSFEIVKRFALFEPSVELLVQIDQLIHLIESPIFSRLRLQLMDVEGRPFLLKTLLGIAMVLPQASAFQVLSRRLELVKTSHALWHQGGPRDLERQEREGSFPLERDESGQPQSRAGPSRTGGGSATPGNRKGQSDRTGVDEGGKLPGSLGVSFPNTSPDMPIPFSPVRHGSSLGAELSSLLALFDSIVDAHKNFSN</sequence>
<gene>
    <name evidence="7" type="ORF">Cvel_20812</name>
</gene>
<dbReference type="InterPro" id="IPR026825">
    <property type="entry name" value="Vac14"/>
</dbReference>
<accession>A0A0G4G9J8</accession>
<reference evidence="7" key="1">
    <citation type="submission" date="2014-11" db="EMBL/GenBank/DDBJ databases">
        <authorList>
            <person name="Otto D Thomas"/>
            <person name="Naeem Raeece"/>
        </authorList>
    </citation>
    <scope>NUCLEOTIDE SEQUENCE</scope>
</reference>
<keyword evidence="4" id="KW-0472">Membrane</keyword>
<organism evidence="7">
    <name type="scientific">Chromera velia CCMP2878</name>
    <dbReference type="NCBI Taxonomy" id="1169474"/>
    <lineage>
        <taxon>Eukaryota</taxon>
        <taxon>Sar</taxon>
        <taxon>Alveolata</taxon>
        <taxon>Colpodellida</taxon>
        <taxon>Chromeraceae</taxon>
        <taxon>Chromera</taxon>
    </lineage>
</organism>
<dbReference type="PANTHER" id="PTHR16023:SF0">
    <property type="entry name" value="PROTEIN VAC14 HOMOLOG"/>
    <property type="match status" value="1"/>
</dbReference>
<evidence type="ECO:0000256" key="1">
    <source>
        <dbReference type="ARBA" id="ARBA00004308"/>
    </source>
</evidence>
<dbReference type="InterPro" id="IPR021841">
    <property type="entry name" value="VAC14_Fig4p-bd"/>
</dbReference>
<dbReference type="Pfam" id="PF12755">
    <property type="entry name" value="Vac14_Fab1_bd"/>
    <property type="match status" value="1"/>
</dbReference>
<dbReference type="GO" id="GO:0010008">
    <property type="term" value="C:endosome membrane"/>
    <property type="evidence" value="ECO:0007669"/>
    <property type="project" value="TreeGrafter"/>
</dbReference>
<evidence type="ECO:0000256" key="4">
    <source>
        <dbReference type="ARBA" id="ARBA00023136"/>
    </source>
</evidence>
<dbReference type="InterPro" id="IPR011989">
    <property type="entry name" value="ARM-like"/>
</dbReference>
<feature type="region of interest" description="Disordered" evidence="5">
    <location>
        <begin position="642"/>
        <end position="718"/>
    </location>
</feature>
<comment type="similarity">
    <text evidence="2">Belongs to the VAC14 family.</text>
</comment>
<evidence type="ECO:0000256" key="3">
    <source>
        <dbReference type="ARBA" id="ARBA00022737"/>
    </source>
</evidence>
<dbReference type="PhylomeDB" id="A0A0G4G9J8"/>
<feature type="domain" description="Vacuolar protein 14 C-terminal Fig4-binding" evidence="6">
    <location>
        <begin position="458"/>
        <end position="632"/>
    </location>
</feature>
<evidence type="ECO:0000256" key="2">
    <source>
        <dbReference type="ARBA" id="ARBA00010225"/>
    </source>
</evidence>
<dbReference type="EMBL" id="CDMZ01000996">
    <property type="protein sequence ID" value="CEM25371.1"/>
    <property type="molecule type" value="Genomic_DNA"/>
</dbReference>